<dbReference type="InterPro" id="IPR036431">
    <property type="entry name" value="ARID_dom_sf"/>
</dbReference>
<dbReference type="GO" id="GO:0045893">
    <property type="term" value="P:positive regulation of DNA-templated transcription"/>
    <property type="evidence" value="ECO:0007669"/>
    <property type="project" value="TreeGrafter"/>
</dbReference>
<dbReference type="GO" id="GO:0005654">
    <property type="term" value="C:nucleoplasm"/>
    <property type="evidence" value="ECO:0007669"/>
    <property type="project" value="TreeGrafter"/>
</dbReference>
<evidence type="ECO:0000256" key="3">
    <source>
        <dbReference type="ARBA" id="ARBA00023242"/>
    </source>
</evidence>
<dbReference type="PANTHER" id="PTHR12656">
    <property type="entry name" value="BRG-1 ASSOCIATED FACTOR 250 BAF250"/>
    <property type="match status" value="1"/>
</dbReference>
<dbReference type="GO" id="GO:0031491">
    <property type="term" value="F:nucleosome binding"/>
    <property type="evidence" value="ECO:0007669"/>
    <property type="project" value="TreeGrafter"/>
</dbReference>
<dbReference type="PROSITE" id="PS51011">
    <property type="entry name" value="ARID"/>
    <property type="match status" value="1"/>
</dbReference>
<feature type="region of interest" description="Disordered" evidence="4">
    <location>
        <begin position="190"/>
        <end position="214"/>
    </location>
</feature>
<evidence type="ECO:0000313" key="6">
    <source>
        <dbReference type="EMBL" id="CAF1110990.1"/>
    </source>
</evidence>
<accession>A0A814PVK8</accession>
<feature type="compositionally biased region" description="Polar residues" evidence="4">
    <location>
        <begin position="491"/>
        <end position="511"/>
    </location>
</feature>
<dbReference type="Proteomes" id="UP000663891">
    <property type="component" value="Unassembled WGS sequence"/>
</dbReference>
<dbReference type="EMBL" id="CAJNON010000215">
    <property type="protein sequence ID" value="CAF1110990.1"/>
    <property type="molecule type" value="Genomic_DNA"/>
</dbReference>
<feature type="region of interest" description="Disordered" evidence="4">
    <location>
        <begin position="227"/>
        <end position="331"/>
    </location>
</feature>
<evidence type="ECO:0000256" key="1">
    <source>
        <dbReference type="ARBA" id="ARBA00004123"/>
    </source>
</evidence>
<dbReference type="Pfam" id="PF12031">
    <property type="entry name" value="BAF250_C"/>
    <property type="match status" value="1"/>
</dbReference>
<dbReference type="GO" id="GO:0006338">
    <property type="term" value="P:chromatin remodeling"/>
    <property type="evidence" value="ECO:0007669"/>
    <property type="project" value="InterPro"/>
</dbReference>
<feature type="compositionally biased region" description="Polar residues" evidence="4">
    <location>
        <begin position="35"/>
        <end position="50"/>
    </location>
</feature>
<dbReference type="GO" id="GO:0071565">
    <property type="term" value="C:nBAF complex"/>
    <property type="evidence" value="ECO:0007669"/>
    <property type="project" value="TreeGrafter"/>
</dbReference>
<dbReference type="InterPro" id="IPR001606">
    <property type="entry name" value="ARID_dom"/>
</dbReference>
<feature type="compositionally biased region" description="Polar residues" evidence="4">
    <location>
        <begin position="8"/>
        <end position="27"/>
    </location>
</feature>
<dbReference type="OrthoDB" id="8709537at2759"/>
<dbReference type="GO" id="GO:0006357">
    <property type="term" value="P:regulation of transcription by RNA polymerase II"/>
    <property type="evidence" value="ECO:0007669"/>
    <property type="project" value="TreeGrafter"/>
</dbReference>
<reference evidence="6" key="1">
    <citation type="submission" date="2021-02" db="EMBL/GenBank/DDBJ databases">
        <authorList>
            <person name="Nowell W R."/>
        </authorList>
    </citation>
    <scope>NUCLEOTIDE SEQUENCE</scope>
</reference>
<feature type="compositionally biased region" description="Low complexity" evidence="4">
    <location>
        <begin position="295"/>
        <end position="320"/>
    </location>
</feature>
<dbReference type="GO" id="GO:0035060">
    <property type="term" value="C:brahma complex"/>
    <property type="evidence" value="ECO:0007669"/>
    <property type="project" value="InterPro"/>
</dbReference>
<organism evidence="6 7">
    <name type="scientific">Adineta steineri</name>
    <dbReference type="NCBI Taxonomy" id="433720"/>
    <lineage>
        <taxon>Eukaryota</taxon>
        <taxon>Metazoa</taxon>
        <taxon>Spiralia</taxon>
        <taxon>Gnathifera</taxon>
        <taxon>Rotifera</taxon>
        <taxon>Eurotatoria</taxon>
        <taxon>Bdelloidea</taxon>
        <taxon>Adinetida</taxon>
        <taxon>Adinetidae</taxon>
        <taxon>Adineta</taxon>
    </lineage>
</organism>
<dbReference type="GO" id="GO:0003677">
    <property type="term" value="F:DNA binding"/>
    <property type="evidence" value="ECO:0007669"/>
    <property type="project" value="InterPro"/>
</dbReference>
<dbReference type="GO" id="GO:0016514">
    <property type="term" value="C:SWI/SNF complex"/>
    <property type="evidence" value="ECO:0007669"/>
    <property type="project" value="InterPro"/>
</dbReference>
<protein>
    <recommendedName>
        <fullName evidence="5">ARID domain-containing protein</fullName>
    </recommendedName>
</protein>
<dbReference type="Pfam" id="PF01388">
    <property type="entry name" value="ARID"/>
    <property type="match status" value="1"/>
</dbReference>
<feature type="compositionally biased region" description="Polar residues" evidence="4">
    <location>
        <begin position="227"/>
        <end position="254"/>
    </location>
</feature>
<evidence type="ECO:0000313" key="7">
    <source>
        <dbReference type="Proteomes" id="UP000663891"/>
    </source>
</evidence>
<feature type="domain" description="ARID" evidence="5">
    <location>
        <begin position="346"/>
        <end position="441"/>
    </location>
</feature>
<feature type="region of interest" description="Disordered" evidence="4">
    <location>
        <begin position="1"/>
        <end position="62"/>
    </location>
</feature>
<gene>
    <name evidence="6" type="ORF">VCS650_LOCUS20640</name>
</gene>
<comment type="subcellular location">
    <subcellularLocation>
        <location evidence="1">Nucleus</location>
    </subcellularLocation>
</comment>
<comment type="caution">
    <text evidence="6">The sequence shown here is derived from an EMBL/GenBank/DDBJ whole genome shotgun (WGS) entry which is preliminary data.</text>
</comment>
<feature type="compositionally biased region" description="Low complexity" evidence="4">
    <location>
        <begin position="255"/>
        <end position="271"/>
    </location>
</feature>
<dbReference type="Gene3D" id="1.10.150.60">
    <property type="entry name" value="ARID DNA-binding domain"/>
    <property type="match status" value="1"/>
</dbReference>
<dbReference type="SMART" id="SM01014">
    <property type="entry name" value="ARID"/>
    <property type="match status" value="1"/>
</dbReference>
<proteinExistence type="predicted"/>
<feature type="region of interest" description="Disordered" evidence="4">
    <location>
        <begin position="446"/>
        <end position="511"/>
    </location>
</feature>
<evidence type="ECO:0000256" key="4">
    <source>
        <dbReference type="SAM" id="MobiDB-lite"/>
    </source>
</evidence>
<dbReference type="SUPFAM" id="SSF46774">
    <property type="entry name" value="ARID-like"/>
    <property type="match status" value="1"/>
</dbReference>
<dbReference type="SMART" id="SM00501">
    <property type="entry name" value="BRIGHT"/>
    <property type="match status" value="1"/>
</dbReference>
<sequence length="1152" mass="132471">MSYESSDHFYSNHNTRSQQMMPSNSMAGSHFYNRPPSQSPMTNHQHQLYASPSSSSHQTFPSYDAYETHSRGYYPSYPSGYEHQQRPMGINYGDNHAESLSYPPKDSGLSSSINELNSMIPPNDHQNSNAIMPMTQTFQRNLFFFEKKKFLPLIFILGNVGYNNSSMIPLSRQQPQGDLYGNNSASQYSFGNPAMMNSRFPTPNRSSYQNGMIPNKVQSYPQQQVRYPSYSNAPSSQSTWPPVISAGSTESESNYTRSQTYMSSSSSTNENRSQDDDNNSIKTKPNIPESPSCTSISSNIPDDIDSSNSSFSDSPSITNEKSTKKTKNSQTTSVDVFNKLREMGNEQERNLFVDRLQKLWEETHTVCRKLPTLSRQTIDLYRLYSLIREQNGFEQFSKIAKNRHWRDIALKLNIPNCSTAAFNIKQKYINLKLFHYECKHDRNGIDPEPILADITKPKEKRFNKNNDEKLGKSFTESSSSSSIKQTENDSHPSNLNMTQPIPSINTQSQQVPTPINYLPQRSEEPPKLQSRPMAVSFPSNSIEATTISAKNKRKKLTAKDIPPIDPMKLLMSLRGGLLAETTWALDTINIMLNDDQTHTFFRLKQMPGLLQAIIDIYTKCLTQLFDEFKIDNESNSKEELENEEKQDSVIYRIESNYLNKYQRKYTKQQDVTYEHVYDNQGKIKDTPNYVLNLQNLDDLCYIQTHFDPLHIDDNYYENLYYGHHSDDTLSSDEHDQVPIKSSRKRIKTCEIEISNNNNNNNDNEEFLQRYQRTFQPEEHSFNNINIDSHTNSNNQQENALSIFTRYSFGYDQICSRCICASSILRNLSFISGNDIELVKYKTLIHVLARVLLLRHDINYNNENILLSDKQMKESLNDQTINNCQLKNEDQNASPSFSWSECVINIRENTLVTLANISGVLIFDTFDSDLINQLIDGLLHWSTCYSDEAIDPLQSSYLSAQRLSIEILTKLSVHDMNMDFILATPPFHRIISLLHTLTNWLNVDDMNNNNLTNLTRSQTYIQREFAIVLLNALIRCDSNIANIIAHVPYAISLIINFLEDYEMKTNELNTRYGSDYLLRLTNTPQAEQILFTTNDMLKRAATCLLSIVNYTENIKIMKKFEDRILNLSMSNVVDRNIGRILTDILHYCSLYNS</sequence>
<dbReference type="AlphaFoldDB" id="A0A814PVK8"/>
<dbReference type="PANTHER" id="PTHR12656:SF5">
    <property type="entry name" value="TRITHORAX GROUP PROTEIN OSA"/>
    <property type="match status" value="1"/>
</dbReference>
<name>A0A814PVK8_9BILA</name>
<dbReference type="InterPro" id="IPR033388">
    <property type="entry name" value="BAF250_C"/>
</dbReference>
<feature type="region of interest" description="Disordered" evidence="4">
    <location>
        <begin position="76"/>
        <end position="97"/>
    </location>
</feature>
<keyword evidence="3" id="KW-0539">Nucleus</keyword>
<evidence type="ECO:0000259" key="5">
    <source>
        <dbReference type="PROSITE" id="PS51011"/>
    </source>
</evidence>
<evidence type="ECO:0000256" key="2">
    <source>
        <dbReference type="ARBA" id="ARBA00022553"/>
    </source>
</evidence>
<feature type="compositionally biased region" description="Polar residues" evidence="4">
    <location>
        <begin position="199"/>
        <end position="214"/>
    </location>
</feature>
<feature type="compositionally biased region" description="Basic and acidic residues" evidence="4">
    <location>
        <begin position="455"/>
        <end position="471"/>
    </location>
</feature>
<keyword evidence="2" id="KW-0597">Phosphoprotein</keyword>
<dbReference type="InterPro" id="IPR021906">
    <property type="entry name" value="BAF250/Osa"/>
</dbReference>